<accession>A0A6G0YBU2</accession>
<proteinExistence type="predicted"/>
<evidence type="ECO:0000313" key="2">
    <source>
        <dbReference type="Proteomes" id="UP000478052"/>
    </source>
</evidence>
<feature type="non-terminal residue" evidence="1">
    <location>
        <position position="1"/>
    </location>
</feature>
<keyword evidence="2" id="KW-1185">Reference proteome</keyword>
<dbReference type="OrthoDB" id="10656521at2759"/>
<reference evidence="1 2" key="1">
    <citation type="submission" date="2019-08" db="EMBL/GenBank/DDBJ databases">
        <title>Whole genome of Aphis craccivora.</title>
        <authorList>
            <person name="Voronova N.V."/>
            <person name="Shulinski R.S."/>
            <person name="Bandarenka Y.V."/>
            <person name="Zhorov D.G."/>
            <person name="Warner D."/>
        </authorList>
    </citation>
    <scope>NUCLEOTIDE SEQUENCE [LARGE SCALE GENOMIC DNA]</scope>
    <source>
        <strain evidence="1">180601</strain>
        <tissue evidence="1">Whole Body</tissue>
    </source>
</reference>
<dbReference type="EMBL" id="VUJU01004951">
    <property type="protein sequence ID" value="KAF0752737.1"/>
    <property type="molecule type" value="Genomic_DNA"/>
</dbReference>
<organism evidence="1 2">
    <name type="scientific">Aphis craccivora</name>
    <name type="common">Cowpea aphid</name>
    <dbReference type="NCBI Taxonomy" id="307492"/>
    <lineage>
        <taxon>Eukaryota</taxon>
        <taxon>Metazoa</taxon>
        <taxon>Ecdysozoa</taxon>
        <taxon>Arthropoda</taxon>
        <taxon>Hexapoda</taxon>
        <taxon>Insecta</taxon>
        <taxon>Pterygota</taxon>
        <taxon>Neoptera</taxon>
        <taxon>Paraneoptera</taxon>
        <taxon>Hemiptera</taxon>
        <taxon>Sternorrhyncha</taxon>
        <taxon>Aphidomorpha</taxon>
        <taxon>Aphidoidea</taxon>
        <taxon>Aphididae</taxon>
        <taxon>Aphidini</taxon>
        <taxon>Aphis</taxon>
        <taxon>Aphis</taxon>
    </lineage>
</organism>
<name>A0A6G0YBU2_APHCR</name>
<gene>
    <name evidence="1" type="ORF">FWK35_00032942</name>
</gene>
<sequence>ILKQIYARSQFSLCTEKFIILFILSDFPVEDICLKKVSKSQLLGNGQAFFKCTCQQKRYTKYCKLCLKKRFFVTLNAI</sequence>
<dbReference type="AlphaFoldDB" id="A0A6G0YBU2"/>
<protein>
    <submittedName>
        <fullName evidence="1">KRAB-A domain-containing protein 2-like</fullName>
    </submittedName>
</protein>
<dbReference type="Proteomes" id="UP000478052">
    <property type="component" value="Unassembled WGS sequence"/>
</dbReference>
<evidence type="ECO:0000313" key="1">
    <source>
        <dbReference type="EMBL" id="KAF0752737.1"/>
    </source>
</evidence>
<comment type="caution">
    <text evidence="1">The sequence shown here is derived from an EMBL/GenBank/DDBJ whole genome shotgun (WGS) entry which is preliminary data.</text>
</comment>